<keyword evidence="2" id="KW-1185">Reference proteome</keyword>
<dbReference type="AlphaFoldDB" id="A0ABD2PTG2"/>
<protein>
    <submittedName>
        <fullName evidence="1">Uncharacterized protein</fullName>
    </submittedName>
</protein>
<gene>
    <name evidence="1" type="ORF">Ciccas_010674</name>
</gene>
<sequence length="161" mass="17911">MLSCQEYGKDTRLANLKEFHQIMNVFDGTWSGNAAFQLFAIKGFIPIKTIQDRMSETVVVEMDFKLPTPSSAFLHQNGPNSVQLHINGQNPNCAALFQAQLLIDSTVVQTILSSDRNIIFKDLKRGNSYIARVSIVPIRSTPSSPETVLSQSIKLIDNPET</sequence>
<name>A0ABD2PTG2_9PLAT</name>
<proteinExistence type="predicted"/>
<accession>A0ABD2PTG2</accession>
<reference evidence="1 2" key="1">
    <citation type="submission" date="2024-11" db="EMBL/GenBank/DDBJ databases">
        <title>Adaptive evolution of stress response genes in parasites aligns with host niche diversity.</title>
        <authorList>
            <person name="Hahn C."/>
            <person name="Resl P."/>
        </authorList>
    </citation>
    <scope>NUCLEOTIDE SEQUENCE [LARGE SCALE GENOMIC DNA]</scope>
    <source>
        <strain evidence="1">EGGRZ-B1_66</strain>
        <tissue evidence="1">Body</tissue>
    </source>
</reference>
<evidence type="ECO:0000313" key="2">
    <source>
        <dbReference type="Proteomes" id="UP001626550"/>
    </source>
</evidence>
<evidence type="ECO:0000313" key="1">
    <source>
        <dbReference type="EMBL" id="KAL3310755.1"/>
    </source>
</evidence>
<comment type="caution">
    <text evidence="1">The sequence shown here is derived from an EMBL/GenBank/DDBJ whole genome shotgun (WGS) entry which is preliminary data.</text>
</comment>
<organism evidence="1 2">
    <name type="scientific">Cichlidogyrus casuarinus</name>
    <dbReference type="NCBI Taxonomy" id="1844966"/>
    <lineage>
        <taxon>Eukaryota</taxon>
        <taxon>Metazoa</taxon>
        <taxon>Spiralia</taxon>
        <taxon>Lophotrochozoa</taxon>
        <taxon>Platyhelminthes</taxon>
        <taxon>Monogenea</taxon>
        <taxon>Monopisthocotylea</taxon>
        <taxon>Dactylogyridea</taxon>
        <taxon>Ancyrocephalidae</taxon>
        <taxon>Cichlidogyrus</taxon>
    </lineage>
</organism>
<dbReference type="EMBL" id="JBJKFK010002674">
    <property type="protein sequence ID" value="KAL3310755.1"/>
    <property type="molecule type" value="Genomic_DNA"/>
</dbReference>
<dbReference type="Proteomes" id="UP001626550">
    <property type="component" value="Unassembled WGS sequence"/>
</dbReference>